<accession>A0A6J6BTH8</accession>
<evidence type="ECO:0000313" key="2">
    <source>
        <dbReference type="EMBL" id="CAB4542322.1"/>
    </source>
</evidence>
<dbReference type="Gene3D" id="3.20.20.190">
    <property type="entry name" value="Phosphatidylinositol (PI) phosphodiesterase"/>
    <property type="match status" value="1"/>
</dbReference>
<evidence type="ECO:0000259" key="1">
    <source>
        <dbReference type="PROSITE" id="PS51704"/>
    </source>
</evidence>
<dbReference type="InterPro" id="IPR030395">
    <property type="entry name" value="GP_PDE_dom"/>
</dbReference>
<dbReference type="Pfam" id="PF03009">
    <property type="entry name" value="GDPD"/>
    <property type="match status" value="1"/>
</dbReference>
<dbReference type="GO" id="GO:0008081">
    <property type="term" value="F:phosphoric diester hydrolase activity"/>
    <property type="evidence" value="ECO:0007669"/>
    <property type="project" value="InterPro"/>
</dbReference>
<proteinExistence type="predicted"/>
<organism evidence="2">
    <name type="scientific">freshwater metagenome</name>
    <dbReference type="NCBI Taxonomy" id="449393"/>
    <lineage>
        <taxon>unclassified sequences</taxon>
        <taxon>metagenomes</taxon>
        <taxon>ecological metagenomes</taxon>
    </lineage>
</organism>
<dbReference type="GO" id="GO:0006629">
    <property type="term" value="P:lipid metabolic process"/>
    <property type="evidence" value="ECO:0007669"/>
    <property type="project" value="InterPro"/>
</dbReference>
<dbReference type="EMBL" id="CAEZSN010000053">
    <property type="protein sequence ID" value="CAB4542322.1"/>
    <property type="molecule type" value="Genomic_DNA"/>
</dbReference>
<dbReference type="SUPFAM" id="SSF51695">
    <property type="entry name" value="PLC-like phosphodiesterases"/>
    <property type="match status" value="1"/>
</dbReference>
<protein>
    <submittedName>
        <fullName evidence="2">Unannotated protein</fullName>
    </submittedName>
</protein>
<gene>
    <name evidence="2" type="ORF">UFOPK1433_00577</name>
    <name evidence="3" type="ORF">UFOPK1843_01158</name>
</gene>
<reference evidence="2" key="1">
    <citation type="submission" date="2020-05" db="EMBL/GenBank/DDBJ databases">
        <authorList>
            <person name="Chiriac C."/>
            <person name="Salcher M."/>
            <person name="Ghai R."/>
            <person name="Kavagutti S V."/>
        </authorList>
    </citation>
    <scope>NUCLEOTIDE SEQUENCE</scope>
</reference>
<dbReference type="InterPro" id="IPR017946">
    <property type="entry name" value="PLC-like_Pdiesterase_TIM-brl"/>
</dbReference>
<feature type="domain" description="GP-PDE" evidence="1">
    <location>
        <begin position="1"/>
        <end position="262"/>
    </location>
</feature>
<sequence length="266" mass="29952">MLVFGHRGAPAYRPENTLESLELALTMGVDALECDIVPTKDGHLVLRHESDLSDTTDVLDRPEFAGRFHSTELTLAEIQTLRAKERVPEWRPGSAKFDGQFRIPTLKEFLNSDMVVGQTLILEVKDAPSFLSQGIDIVSLFADVVDETGVASRATVLVEAFEPPTMEALRSRFGTRFPLYYGLEEWDEENAFKYDGVSLDFQLIRRRPELVARIHEAGLPVWGFTARVEFAKNSVEEYFHHLIETGVDGIFADHPDLLLKYVEGLA</sequence>
<evidence type="ECO:0000313" key="3">
    <source>
        <dbReference type="EMBL" id="CAB4616473.1"/>
    </source>
</evidence>
<dbReference type="PANTHER" id="PTHR46211">
    <property type="entry name" value="GLYCEROPHOSPHORYL DIESTER PHOSPHODIESTERASE"/>
    <property type="match status" value="1"/>
</dbReference>
<name>A0A6J6BTH8_9ZZZZ</name>
<dbReference type="PROSITE" id="PS51704">
    <property type="entry name" value="GP_PDE"/>
    <property type="match status" value="1"/>
</dbReference>
<dbReference type="PANTHER" id="PTHR46211:SF1">
    <property type="entry name" value="GLYCEROPHOSPHODIESTER PHOSPHODIESTERASE, CYTOPLASMIC"/>
    <property type="match status" value="1"/>
</dbReference>
<dbReference type="EMBL" id="CAEZUR010000131">
    <property type="protein sequence ID" value="CAB4616473.1"/>
    <property type="molecule type" value="Genomic_DNA"/>
</dbReference>
<dbReference type="AlphaFoldDB" id="A0A6J6BTH8"/>